<keyword evidence="9" id="KW-0804">Transcription</keyword>
<keyword evidence="3" id="KW-0423">Lactose metabolism</keyword>
<keyword evidence="5" id="KW-0805">Transcription regulation</keyword>
<dbReference type="PIRSF" id="PIRSF037733">
    <property type="entry name" value="Transcription_factor_FapR"/>
    <property type="match status" value="1"/>
</dbReference>
<evidence type="ECO:0000313" key="14">
    <source>
        <dbReference type="Proteomes" id="UP000293854"/>
    </source>
</evidence>
<dbReference type="Pfam" id="PF08220">
    <property type="entry name" value="HTH_DeoR"/>
    <property type="match status" value="1"/>
</dbReference>
<feature type="domain" description="Thioesterase" evidence="10">
    <location>
        <begin position="102"/>
        <end position="164"/>
    </location>
</feature>
<keyword evidence="15" id="KW-1185">Reference proteome</keyword>
<dbReference type="SUPFAM" id="SSF54637">
    <property type="entry name" value="Thioesterase/thiol ester dehydrase-isomerase"/>
    <property type="match status" value="1"/>
</dbReference>
<name>A0A143P940_9STAP</name>
<evidence type="ECO:0000259" key="11">
    <source>
        <dbReference type="Pfam" id="PF08220"/>
    </source>
</evidence>
<dbReference type="Gene3D" id="3.10.129.10">
    <property type="entry name" value="Hotdog Thioesterase"/>
    <property type="match status" value="1"/>
</dbReference>
<keyword evidence="8" id="KW-0275">Fatty acid biosynthesis</keyword>
<keyword evidence="7" id="KW-0238">DNA-binding</keyword>
<dbReference type="GO" id="GO:0045717">
    <property type="term" value="P:negative regulation of fatty acid biosynthetic process"/>
    <property type="evidence" value="ECO:0007669"/>
    <property type="project" value="InterPro"/>
</dbReference>
<dbReference type="RefSeq" id="WP_047131272.1">
    <property type="nucleotide sequence ID" value="NZ_CP015114.1"/>
</dbReference>
<dbReference type="Pfam" id="PF03061">
    <property type="entry name" value="4HBT"/>
    <property type="match status" value="1"/>
</dbReference>
<organism evidence="13 14">
    <name type="scientific">Staphylococcus condimenti</name>
    <dbReference type="NCBI Taxonomy" id="70255"/>
    <lineage>
        <taxon>Bacteria</taxon>
        <taxon>Bacillati</taxon>
        <taxon>Bacillota</taxon>
        <taxon>Bacilli</taxon>
        <taxon>Bacillales</taxon>
        <taxon>Staphylococcaceae</taxon>
        <taxon>Staphylococcus</taxon>
    </lineage>
</organism>
<reference evidence="13 14" key="1">
    <citation type="submission" date="2018-11" db="EMBL/GenBank/DDBJ databases">
        <title>Genomic profiling of Staphylococcus species from a Poultry farm system in KwaZulu-Natal, South Africa.</title>
        <authorList>
            <person name="Amoako D.G."/>
            <person name="Somboro A.M."/>
            <person name="Abia A.L.K."/>
            <person name="Bester L.A."/>
            <person name="Essack S.Y."/>
        </authorList>
    </citation>
    <scope>NUCLEOTIDE SEQUENCE [LARGE SCALE GENOMIC DNA]</scope>
    <source>
        <strain evidence="13 14">SA11</strain>
    </source>
</reference>
<evidence type="ECO:0000259" key="10">
    <source>
        <dbReference type="Pfam" id="PF03061"/>
    </source>
</evidence>
<evidence type="ECO:0000256" key="3">
    <source>
        <dbReference type="ARBA" id="ARBA00022736"/>
    </source>
</evidence>
<dbReference type="AlphaFoldDB" id="A0A143P940"/>
<evidence type="ECO:0000256" key="7">
    <source>
        <dbReference type="ARBA" id="ARBA00023125"/>
    </source>
</evidence>
<dbReference type="GO" id="GO:0003700">
    <property type="term" value="F:DNA-binding transcription factor activity"/>
    <property type="evidence" value="ECO:0007669"/>
    <property type="project" value="InterPro"/>
</dbReference>
<dbReference type="GeneID" id="93726844"/>
<sequence length="187" mass="21700">MKLKKQARRDAIKEQLQQNPFMTDNELSEMFSVSIQTIRLDRTYLKIPELRKRIKSVAEHNYKHIRAIEGNEIIGDLIRVEPNVTAESLIYITEDSVFTRNDIARGHILFAQANSLCVALIQKNMVLTRDSQVSFLRQVKLHDTVHAFAQVTDFGKKYITVAVSSYVKDKCVFKGTFKMYYYSEEES</sequence>
<dbReference type="Proteomes" id="UP000293854">
    <property type="component" value="Unassembled WGS sequence"/>
</dbReference>
<keyword evidence="2" id="KW-0444">Lipid biosynthesis</keyword>
<dbReference type="GO" id="GO:0045892">
    <property type="term" value="P:negative regulation of DNA-templated transcription"/>
    <property type="evidence" value="ECO:0007669"/>
    <property type="project" value="InterPro"/>
</dbReference>
<evidence type="ECO:0000256" key="5">
    <source>
        <dbReference type="ARBA" id="ARBA00023015"/>
    </source>
</evidence>
<accession>A0A143P940</accession>
<feature type="domain" description="HTH deoR-type" evidence="11">
    <location>
        <begin position="8"/>
        <end position="52"/>
    </location>
</feature>
<dbReference type="GO" id="GO:0006633">
    <property type="term" value="P:fatty acid biosynthetic process"/>
    <property type="evidence" value="ECO:0007669"/>
    <property type="project" value="UniProtKB-KW"/>
</dbReference>
<dbReference type="GO" id="GO:0005988">
    <property type="term" value="P:lactose metabolic process"/>
    <property type="evidence" value="ECO:0007669"/>
    <property type="project" value="UniProtKB-KW"/>
</dbReference>
<evidence type="ECO:0000256" key="4">
    <source>
        <dbReference type="ARBA" id="ARBA00022832"/>
    </source>
</evidence>
<dbReference type="NCBIfam" id="NF003359">
    <property type="entry name" value="PRK04424.1"/>
    <property type="match status" value="1"/>
</dbReference>
<evidence type="ECO:0000313" key="13">
    <source>
        <dbReference type="EMBL" id="RZI02894.1"/>
    </source>
</evidence>
<gene>
    <name evidence="13" type="primary">fapR</name>
    <name evidence="13" type="ORF">EIG99_04885</name>
    <name evidence="12" type="ORF">I6J05_02590</name>
</gene>
<evidence type="ECO:0000313" key="12">
    <source>
        <dbReference type="EMBL" id="QQS83230.1"/>
    </source>
</evidence>
<dbReference type="KEGG" id="scv:A4G25_03130"/>
<dbReference type="CDD" id="cd03440">
    <property type="entry name" value="hot_dog"/>
    <property type="match status" value="1"/>
</dbReference>
<dbReference type="EMBL" id="CP068073">
    <property type="protein sequence ID" value="QQS83230.1"/>
    <property type="molecule type" value="Genomic_DNA"/>
</dbReference>
<reference evidence="12 15" key="2">
    <citation type="submission" date="2021-01" db="EMBL/GenBank/DDBJ databases">
        <title>FDA dAtabase for Regulatory Grade micrObial Sequences (FDA-ARGOS): Supporting development and validation of Infectious Disease Dx tests.</title>
        <authorList>
            <person name="Sproer C."/>
            <person name="Gronow S."/>
            <person name="Severitt S."/>
            <person name="Schroder I."/>
            <person name="Tallon L."/>
            <person name="Sadzewicz L."/>
            <person name="Zhao X."/>
            <person name="Boylan J."/>
            <person name="Ott S."/>
            <person name="Bowen H."/>
            <person name="Vavikolanu K."/>
            <person name="Mehta A."/>
            <person name="Aluvathingal J."/>
            <person name="Nadendla S."/>
            <person name="Lowell S."/>
            <person name="Myers T."/>
            <person name="Yan Y."/>
            <person name="Sichtig H."/>
        </authorList>
    </citation>
    <scope>NUCLEOTIDE SEQUENCE [LARGE SCALE GENOMIC DNA]</scope>
    <source>
        <strain evidence="12 15">FDAARGOS_1148</strain>
    </source>
</reference>
<evidence type="ECO:0000256" key="8">
    <source>
        <dbReference type="ARBA" id="ARBA00023160"/>
    </source>
</evidence>
<dbReference type="InterPro" id="IPR017275">
    <property type="entry name" value="Transcription_factor_FapR"/>
</dbReference>
<evidence type="ECO:0000256" key="2">
    <source>
        <dbReference type="ARBA" id="ARBA00022516"/>
    </source>
</evidence>
<dbReference type="GO" id="GO:0003677">
    <property type="term" value="F:DNA binding"/>
    <property type="evidence" value="ECO:0007669"/>
    <property type="project" value="UniProtKB-KW"/>
</dbReference>
<dbReference type="InterPro" id="IPR006683">
    <property type="entry name" value="Thioestr_dom"/>
</dbReference>
<evidence type="ECO:0000256" key="9">
    <source>
        <dbReference type="ARBA" id="ARBA00023163"/>
    </source>
</evidence>
<keyword evidence="6" id="KW-0443">Lipid metabolism</keyword>
<dbReference type="OrthoDB" id="1706183at2"/>
<evidence type="ECO:0000256" key="6">
    <source>
        <dbReference type="ARBA" id="ARBA00023098"/>
    </source>
</evidence>
<dbReference type="Gene3D" id="1.10.10.10">
    <property type="entry name" value="Winged helix-like DNA-binding domain superfamily/Winged helix DNA-binding domain"/>
    <property type="match status" value="1"/>
</dbReference>
<protein>
    <submittedName>
        <fullName evidence="13">Transcription factor FapR</fullName>
    </submittedName>
</protein>
<keyword evidence="4" id="KW-0276">Fatty acid metabolism</keyword>
<dbReference type="Proteomes" id="UP000595942">
    <property type="component" value="Chromosome"/>
</dbReference>
<dbReference type="InterPro" id="IPR001034">
    <property type="entry name" value="DeoR_HTH"/>
</dbReference>
<dbReference type="InterPro" id="IPR029069">
    <property type="entry name" value="HotDog_dom_sf"/>
</dbReference>
<evidence type="ECO:0000256" key="1">
    <source>
        <dbReference type="ARBA" id="ARBA00022491"/>
    </source>
</evidence>
<dbReference type="InterPro" id="IPR036388">
    <property type="entry name" value="WH-like_DNA-bd_sf"/>
</dbReference>
<dbReference type="EMBL" id="RQTE01000083">
    <property type="protein sequence ID" value="RZI02894.1"/>
    <property type="molecule type" value="Genomic_DNA"/>
</dbReference>
<evidence type="ECO:0000313" key="15">
    <source>
        <dbReference type="Proteomes" id="UP000595942"/>
    </source>
</evidence>
<keyword evidence="1" id="KW-0678">Repressor</keyword>
<proteinExistence type="predicted"/>